<name>M2MTA1_BAUPA</name>
<dbReference type="GeneID" id="19111258"/>
<reference evidence="1 2" key="1">
    <citation type="journal article" date="2012" name="PLoS Pathog.">
        <title>Diverse lifestyles and strategies of plant pathogenesis encoded in the genomes of eighteen Dothideomycetes fungi.</title>
        <authorList>
            <person name="Ohm R.A."/>
            <person name="Feau N."/>
            <person name="Henrissat B."/>
            <person name="Schoch C.L."/>
            <person name="Horwitz B.A."/>
            <person name="Barry K.W."/>
            <person name="Condon B.J."/>
            <person name="Copeland A.C."/>
            <person name="Dhillon B."/>
            <person name="Glaser F."/>
            <person name="Hesse C.N."/>
            <person name="Kosti I."/>
            <person name="LaButti K."/>
            <person name="Lindquist E.A."/>
            <person name="Lucas S."/>
            <person name="Salamov A.A."/>
            <person name="Bradshaw R.E."/>
            <person name="Ciuffetti L."/>
            <person name="Hamelin R.C."/>
            <person name="Kema G.H.J."/>
            <person name="Lawrence C."/>
            <person name="Scott J.A."/>
            <person name="Spatafora J.W."/>
            <person name="Turgeon B.G."/>
            <person name="de Wit P.J.G.M."/>
            <person name="Zhong S."/>
            <person name="Goodwin S.B."/>
            <person name="Grigoriev I.V."/>
        </authorList>
    </citation>
    <scope>NUCLEOTIDE SEQUENCE [LARGE SCALE GENOMIC DNA]</scope>
    <source>
        <strain evidence="1 2">UAMH 10762</strain>
    </source>
</reference>
<evidence type="ECO:0000313" key="2">
    <source>
        <dbReference type="Proteomes" id="UP000011761"/>
    </source>
</evidence>
<protein>
    <submittedName>
        <fullName evidence="1">Uncharacterized protein</fullName>
    </submittedName>
</protein>
<proteinExistence type="predicted"/>
<dbReference type="KEGG" id="bcom:BAUCODRAFT_30572"/>
<keyword evidence="2" id="KW-1185">Reference proteome</keyword>
<dbReference type="EMBL" id="KB445551">
    <property type="protein sequence ID" value="EMD00112.1"/>
    <property type="molecule type" value="Genomic_DNA"/>
</dbReference>
<dbReference type="RefSeq" id="XP_007672612.1">
    <property type="nucleotide sequence ID" value="XM_007674422.1"/>
</dbReference>
<evidence type="ECO:0000313" key="1">
    <source>
        <dbReference type="EMBL" id="EMD00112.1"/>
    </source>
</evidence>
<gene>
    <name evidence="1" type="ORF">BAUCODRAFT_30572</name>
</gene>
<accession>M2MTA1</accession>
<organism evidence="1 2">
    <name type="scientific">Baudoinia panamericana (strain UAMH 10762)</name>
    <name type="common">Angels' share fungus</name>
    <name type="synonym">Baudoinia compniacensis (strain UAMH 10762)</name>
    <dbReference type="NCBI Taxonomy" id="717646"/>
    <lineage>
        <taxon>Eukaryota</taxon>
        <taxon>Fungi</taxon>
        <taxon>Dikarya</taxon>
        <taxon>Ascomycota</taxon>
        <taxon>Pezizomycotina</taxon>
        <taxon>Dothideomycetes</taxon>
        <taxon>Dothideomycetidae</taxon>
        <taxon>Mycosphaerellales</taxon>
        <taxon>Teratosphaeriaceae</taxon>
        <taxon>Baudoinia</taxon>
    </lineage>
</organism>
<dbReference type="HOGENOM" id="CLU_3105980_0_0_1"/>
<sequence length="51" mass="5575">MCSQYCPRAGKDVTLTLRSVRAWDCANAPRSLICQHAHNALAVLHLLVGRG</sequence>
<dbReference type="Proteomes" id="UP000011761">
    <property type="component" value="Unassembled WGS sequence"/>
</dbReference>
<dbReference type="AlphaFoldDB" id="M2MTA1"/>